<dbReference type="CDD" id="cd06325">
    <property type="entry name" value="PBP1_ABC_unchar_transporter"/>
    <property type="match status" value="1"/>
</dbReference>
<protein>
    <submittedName>
        <fullName evidence="2">ABC transporter substrate-binding protein</fullName>
    </submittedName>
</protein>
<dbReference type="Gene3D" id="3.40.50.2300">
    <property type="match status" value="2"/>
</dbReference>
<gene>
    <name evidence="2" type="ORF">ACFOGJ_24415</name>
</gene>
<proteinExistence type="predicted"/>
<dbReference type="Proteomes" id="UP001595528">
    <property type="component" value="Unassembled WGS sequence"/>
</dbReference>
<dbReference type="PANTHER" id="PTHR35271">
    <property type="entry name" value="ABC TRANSPORTER, SUBSTRATE-BINDING LIPOPROTEIN-RELATED"/>
    <property type="match status" value="1"/>
</dbReference>
<reference evidence="3" key="1">
    <citation type="journal article" date="2019" name="Int. J. Syst. Evol. Microbiol.">
        <title>The Global Catalogue of Microorganisms (GCM) 10K type strain sequencing project: providing services to taxonomists for standard genome sequencing and annotation.</title>
        <authorList>
            <consortium name="The Broad Institute Genomics Platform"/>
            <consortium name="The Broad Institute Genome Sequencing Center for Infectious Disease"/>
            <person name="Wu L."/>
            <person name="Ma J."/>
        </authorList>
    </citation>
    <scope>NUCLEOTIDE SEQUENCE [LARGE SCALE GENOMIC DNA]</scope>
    <source>
        <strain evidence="3">KCTC 42964</strain>
    </source>
</reference>
<dbReference type="InterPro" id="IPR007487">
    <property type="entry name" value="ABC_transpt-TYRBP-like"/>
</dbReference>
<evidence type="ECO:0000313" key="3">
    <source>
        <dbReference type="Proteomes" id="UP001595528"/>
    </source>
</evidence>
<feature type="chain" id="PRO_5045848671" evidence="1">
    <location>
        <begin position="24"/>
        <end position="364"/>
    </location>
</feature>
<evidence type="ECO:0000313" key="2">
    <source>
        <dbReference type="EMBL" id="MFC3230415.1"/>
    </source>
</evidence>
<dbReference type="RefSeq" id="WP_379905569.1">
    <property type="nucleotide sequence ID" value="NZ_JBHRTR010000046.1"/>
</dbReference>
<keyword evidence="3" id="KW-1185">Reference proteome</keyword>
<dbReference type="PROSITE" id="PS51318">
    <property type="entry name" value="TAT"/>
    <property type="match status" value="1"/>
</dbReference>
<dbReference type="EMBL" id="JBHRTR010000046">
    <property type="protein sequence ID" value="MFC3230415.1"/>
    <property type="molecule type" value="Genomic_DNA"/>
</dbReference>
<feature type="signal peptide" evidence="1">
    <location>
        <begin position="1"/>
        <end position="23"/>
    </location>
</feature>
<sequence length="364" mass="37879">MTRLSRRAVLASVLMAGALPAQAKALAQAVTGGQTGATGRTATAGQVPIAEQHLPVRIAMVLPGREGIQEAAFRQYLLHLGLQVTFDVYSTGDDPSRLPAILERLKADRPDLIYTTGTPTTLGIAGRFDAGSDSGFVEDIPIVFTTVAEPIAAGIVGPGDPPVRDNVTGSSHIPPLDRQVETILAYRPVSTIGTVYNPAELNSALTVKALGSLMADRGLDLIAVPVPLDADGLPQAEPVADMVRGLARDGAEFLYIGPDTFIAARLGPIVTAAALDAGLPSFSTEEVCFQTAPGALVGLVSRRADQGTAAGYKAEQILLHGAEPSQLPIDALAHFSLLVNVTVADALGIYPPMGLIQVAEFVRT</sequence>
<accession>A0ABV7L7U5</accession>
<comment type="caution">
    <text evidence="2">The sequence shown here is derived from an EMBL/GenBank/DDBJ whole genome shotgun (WGS) entry which is preliminary data.</text>
</comment>
<keyword evidence="1" id="KW-0732">Signal</keyword>
<organism evidence="2 3">
    <name type="scientific">Marinibaculum pumilum</name>
    <dbReference type="NCBI Taxonomy" id="1766165"/>
    <lineage>
        <taxon>Bacteria</taxon>
        <taxon>Pseudomonadati</taxon>
        <taxon>Pseudomonadota</taxon>
        <taxon>Alphaproteobacteria</taxon>
        <taxon>Rhodospirillales</taxon>
        <taxon>Rhodospirillaceae</taxon>
        <taxon>Marinibaculum</taxon>
    </lineage>
</organism>
<dbReference type="PANTHER" id="PTHR35271:SF1">
    <property type="entry name" value="ABC TRANSPORTER, SUBSTRATE-BINDING LIPOPROTEIN"/>
    <property type="match status" value="1"/>
</dbReference>
<dbReference type="Pfam" id="PF04392">
    <property type="entry name" value="ABC_sub_bind"/>
    <property type="match status" value="1"/>
</dbReference>
<name>A0ABV7L7U5_9PROT</name>
<dbReference type="InterPro" id="IPR006311">
    <property type="entry name" value="TAT_signal"/>
</dbReference>
<evidence type="ECO:0000256" key="1">
    <source>
        <dbReference type="SAM" id="SignalP"/>
    </source>
</evidence>